<evidence type="ECO:0000256" key="4">
    <source>
        <dbReference type="ARBA" id="ARBA00022729"/>
    </source>
</evidence>
<evidence type="ECO:0000313" key="18">
    <source>
        <dbReference type="EMBL" id="KAF2433893.1"/>
    </source>
</evidence>
<comment type="similarity">
    <text evidence="2 16">Belongs to the glycosyl hydrolase 28 family.</text>
</comment>
<keyword evidence="10" id="KW-0961">Cell wall biogenesis/degradation</keyword>
<dbReference type="GO" id="GO:0004650">
    <property type="term" value="F:polygalacturonase activity"/>
    <property type="evidence" value="ECO:0007669"/>
    <property type="project" value="InterPro"/>
</dbReference>
<evidence type="ECO:0000256" key="13">
    <source>
        <dbReference type="ARBA" id="ARBA00041474"/>
    </source>
</evidence>
<dbReference type="GO" id="GO:0005975">
    <property type="term" value="P:carbohydrate metabolic process"/>
    <property type="evidence" value="ECO:0007669"/>
    <property type="project" value="InterPro"/>
</dbReference>
<keyword evidence="9 16" id="KW-0326">Glycosidase</keyword>
<dbReference type="GO" id="GO:0005576">
    <property type="term" value="C:extracellular region"/>
    <property type="evidence" value="ECO:0007669"/>
    <property type="project" value="UniProtKB-SubCell"/>
</dbReference>
<evidence type="ECO:0000256" key="17">
    <source>
        <dbReference type="SAM" id="SignalP"/>
    </source>
</evidence>
<accession>A0A9P4NZ32</accession>
<evidence type="ECO:0000256" key="14">
    <source>
        <dbReference type="ARBA" id="ARBA00042262"/>
    </source>
</evidence>
<protein>
    <recommendedName>
        <fullName evidence="12">galacturonan 1,4-alpha-galacturonidase</fullName>
        <ecNumber evidence="12">3.2.1.67</ecNumber>
    </recommendedName>
    <alternativeName>
        <fullName evidence="13">Galacturan 1,4-alpha-galacturonidase C</fullName>
    </alternativeName>
    <alternativeName>
        <fullName evidence="14">Poly(1,4-alpha-D-galacturonide)galacturonohydrolase C</fullName>
    </alternativeName>
</protein>
<keyword evidence="4 17" id="KW-0732">Signal</keyword>
<evidence type="ECO:0000256" key="15">
    <source>
        <dbReference type="ARBA" id="ARBA00048766"/>
    </source>
</evidence>
<comment type="function">
    <text evidence="11">Specific in hydrolyzing the terminal glycosidic bond of polygalacturonic acid and oligogalacturonates.</text>
</comment>
<dbReference type="SUPFAM" id="SSF51126">
    <property type="entry name" value="Pectin lyase-like"/>
    <property type="match status" value="1"/>
</dbReference>
<proteinExistence type="inferred from homology"/>
<dbReference type="InterPro" id="IPR012334">
    <property type="entry name" value="Pectin_lyas_fold"/>
</dbReference>
<dbReference type="GO" id="GO:0071555">
    <property type="term" value="P:cell wall organization"/>
    <property type="evidence" value="ECO:0007669"/>
    <property type="project" value="UniProtKB-KW"/>
</dbReference>
<dbReference type="PANTHER" id="PTHR31736">
    <property type="match status" value="1"/>
</dbReference>
<gene>
    <name evidence="18" type="ORF">EJ08DRAFT_17453</name>
</gene>
<dbReference type="Proteomes" id="UP000800235">
    <property type="component" value="Unassembled WGS sequence"/>
</dbReference>
<evidence type="ECO:0000256" key="1">
    <source>
        <dbReference type="ARBA" id="ARBA00004613"/>
    </source>
</evidence>
<dbReference type="AlphaFoldDB" id="A0A9P4NZ32"/>
<dbReference type="OrthoDB" id="187139at2759"/>
<keyword evidence="3" id="KW-0964">Secreted</keyword>
<keyword evidence="6 16" id="KW-0378">Hydrolase</keyword>
<evidence type="ECO:0000313" key="19">
    <source>
        <dbReference type="Proteomes" id="UP000800235"/>
    </source>
</evidence>
<dbReference type="EC" id="3.2.1.67" evidence="12"/>
<name>A0A9P4NZ32_9PEZI</name>
<evidence type="ECO:0000256" key="12">
    <source>
        <dbReference type="ARBA" id="ARBA00038933"/>
    </source>
</evidence>
<evidence type="ECO:0000256" key="10">
    <source>
        <dbReference type="ARBA" id="ARBA00023316"/>
    </source>
</evidence>
<organism evidence="18 19">
    <name type="scientific">Tothia fuscella</name>
    <dbReference type="NCBI Taxonomy" id="1048955"/>
    <lineage>
        <taxon>Eukaryota</taxon>
        <taxon>Fungi</taxon>
        <taxon>Dikarya</taxon>
        <taxon>Ascomycota</taxon>
        <taxon>Pezizomycotina</taxon>
        <taxon>Dothideomycetes</taxon>
        <taxon>Pleosporomycetidae</taxon>
        <taxon>Venturiales</taxon>
        <taxon>Cylindrosympodiaceae</taxon>
        <taxon>Tothia</taxon>
    </lineage>
</organism>
<keyword evidence="5" id="KW-0677">Repeat</keyword>
<reference evidence="18" key="1">
    <citation type="journal article" date="2020" name="Stud. Mycol.">
        <title>101 Dothideomycetes genomes: a test case for predicting lifestyles and emergence of pathogens.</title>
        <authorList>
            <person name="Haridas S."/>
            <person name="Albert R."/>
            <person name="Binder M."/>
            <person name="Bloem J."/>
            <person name="Labutti K."/>
            <person name="Salamov A."/>
            <person name="Andreopoulos B."/>
            <person name="Baker S."/>
            <person name="Barry K."/>
            <person name="Bills G."/>
            <person name="Bluhm B."/>
            <person name="Cannon C."/>
            <person name="Castanera R."/>
            <person name="Culley D."/>
            <person name="Daum C."/>
            <person name="Ezra D."/>
            <person name="Gonzalez J."/>
            <person name="Henrissat B."/>
            <person name="Kuo A."/>
            <person name="Liang C."/>
            <person name="Lipzen A."/>
            <person name="Lutzoni F."/>
            <person name="Magnuson J."/>
            <person name="Mondo S."/>
            <person name="Nolan M."/>
            <person name="Ohm R."/>
            <person name="Pangilinan J."/>
            <person name="Park H.-J."/>
            <person name="Ramirez L."/>
            <person name="Alfaro M."/>
            <person name="Sun H."/>
            <person name="Tritt A."/>
            <person name="Yoshinaga Y."/>
            <person name="Zwiers L.-H."/>
            <person name="Turgeon B."/>
            <person name="Goodwin S."/>
            <person name="Spatafora J."/>
            <person name="Crous P."/>
            <person name="Grigoriev I."/>
        </authorList>
    </citation>
    <scope>NUCLEOTIDE SEQUENCE</scope>
    <source>
        <strain evidence="18">CBS 130266</strain>
    </source>
</reference>
<evidence type="ECO:0000256" key="7">
    <source>
        <dbReference type="ARBA" id="ARBA00023157"/>
    </source>
</evidence>
<dbReference type="GO" id="GO:0047911">
    <property type="term" value="F:galacturan 1,4-alpha-galacturonidase activity"/>
    <property type="evidence" value="ECO:0007669"/>
    <property type="project" value="UniProtKB-EC"/>
</dbReference>
<comment type="catalytic activity">
    <reaction evidence="15">
        <text>[(1-&gt;4)-alpha-D-galacturonosyl](n) + H2O = alpha-D-galacturonate + [(1-&gt;4)-alpha-D-galacturonosyl](n-1)</text>
        <dbReference type="Rhea" id="RHEA:14117"/>
        <dbReference type="Rhea" id="RHEA-COMP:14570"/>
        <dbReference type="Rhea" id="RHEA-COMP:14572"/>
        <dbReference type="ChEBI" id="CHEBI:15377"/>
        <dbReference type="ChEBI" id="CHEBI:58658"/>
        <dbReference type="ChEBI" id="CHEBI:140523"/>
        <dbReference type="EC" id="3.2.1.67"/>
    </reaction>
</comment>
<evidence type="ECO:0000256" key="5">
    <source>
        <dbReference type="ARBA" id="ARBA00022737"/>
    </source>
</evidence>
<dbReference type="EMBL" id="MU007018">
    <property type="protein sequence ID" value="KAF2433893.1"/>
    <property type="molecule type" value="Genomic_DNA"/>
</dbReference>
<comment type="subcellular location">
    <subcellularLocation>
        <location evidence="1">Secreted</location>
    </subcellularLocation>
</comment>
<dbReference type="Gene3D" id="2.160.20.10">
    <property type="entry name" value="Single-stranded right-handed beta-helix, Pectin lyase-like"/>
    <property type="match status" value="1"/>
</dbReference>
<sequence length="435" mass="47027">MQSFILFLLSFFITVIYSYSHSPRVEVCNIPSIYASSDGEADDSPAIASAFSRCAKDATIVFSEGVNYNVFRPISAKLDNVAIHVKGNIHLPQNVTLVQSLVKSKKGSTWFQFSGPQIDYIGIADVNQGWINSYGQPWYDANAAVKGTGLPNRPHLMSFTTTDGSVQYFKSKKPIGWNVSLKGNNITVSNPVIDAVSNSSSFPFNTDAFGVSGSNIRIFNMSVFNGDDAVAIGPGAHNVFVQGGTIGYQTHGLSIGSLKGSPNSPVNVTNIHFDNITVKDSIYAARFKSWVGGYGLAKNITWSNIRVENVSMPIFVTQTYYNQATSIAQLDGNSSVQMEDFTWTNFTGTINSLNPGDGSCVSEPCWYNTGLADLKHTEAVIIECSSERSCKNFALKGIDMRPQGMDPASVICMKAMAASNPKLGFECKNGTFAAS</sequence>
<dbReference type="InterPro" id="IPR011050">
    <property type="entry name" value="Pectin_lyase_fold/virulence"/>
</dbReference>
<feature type="chain" id="PRO_5040136383" description="galacturonan 1,4-alpha-galacturonidase" evidence="17">
    <location>
        <begin position="19"/>
        <end position="435"/>
    </location>
</feature>
<evidence type="ECO:0000256" key="9">
    <source>
        <dbReference type="ARBA" id="ARBA00023295"/>
    </source>
</evidence>
<evidence type="ECO:0000256" key="16">
    <source>
        <dbReference type="RuleBase" id="RU361169"/>
    </source>
</evidence>
<evidence type="ECO:0000256" key="3">
    <source>
        <dbReference type="ARBA" id="ARBA00022525"/>
    </source>
</evidence>
<dbReference type="PANTHER" id="PTHR31736:SF11">
    <property type="entry name" value="EXOPOLYGALACTURONASE C-RELATED"/>
    <property type="match status" value="1"/>
</dbReference>
<evidence type="ECO:0000256" key="11">
    <source>
        <dbReference type="ARBA" id="ARBA00037312"/>
    </source>
</evidence>
<evidence type="ECO:0000256" key="2">
    <source>
        <dbReference type="ARBA" id="ARBA00008834"/>
    </source>
</evidence>
<evidence type="ECO:0000256" key="6">
    <source>
        <dbReference type="ARBA" id="ARBA00022801"/>
    </source>
</evidence>
<keyword evidence="7" id="KW-1015">Disulfide bond</keyword>
<comment type="caution">
    <text evidence="18">The sequence shown here is derived from an EMBL/GenBank/DDBJ whole genome shotgun (WGS) entry which is preliminary data.</text>
</comment>
<feature type="signal peptide" evidence="17">
    <location>
        <begin position="1"/>
        <end position="18"/>
    </location>
</feature>
<keyword evidence="8" id="KW-0325">Glycoprotein</keyword>
<evidence type="ECO:0000256" key="8">
    <source>
        <dbReference type="ARBA" id="ARBA00023180"/>
    </source>
</evidence>
<keyword evidence="19" id="KW-1185">Reference proteome</keyword>
<dbReference type="Pfam" id="PF00295">
    <property type="entry name" value="Glyco_hydro_28"/>
    <property type="match status" value="1"/>
</dbReference>
<dbReference type="InterPro" id="IPR000743">
    <property type="entry name" value="Glyco_hydro_28"/>
</dbReference>